<evidence type="ECO:0000313" key="1">
    <source>
        <dbReference type="EMBL" id="CBH18156.1"/>
    </source>
</evidence>
<organism evidence="1 2">
    <name type="scientific">Trypanosoma brucei gambiense (strain MHOM/CI/86/DAL972)</name>
    <dbReference type="NCBI Taxonomy" id="679716"/>
    <lineage>
        <taxon>Eukaryota</taxon>
        <taxon>Discoba</taxon>
        <taxon>Euglenozoa</taxon>
        <taxon>Kinetoplastea</taxon>
        <taxon>Metakinetoplastina</taxon>
        <taxon>Trypanosomatida</taxon>
        <taxon>Trypanosomatidae</taxon>
        <taxon>Trypanosoma</taxon>
    </lineage>
</organism>
<accession>D0A905</accession>
<dbReference type="AlphaFoldDB" id="D0A905"/>
<sequence>MAARYVVIGGTDAKMVRELTTTLEENEKITNLSTKDLEKILRPYEMTAHSIKRGALAHAPTVVFEHDLDPRFLTQLGKTADPLEFPRSTERYLGHCVALINKSEQLTQHMQRSYRDGLRPDGCYQLHVEKEIKRHFRDIAF</sequence>
<dbReference type="OrthoDB" id="252178at2759"/>
<name>D0A905_TRYB9</name>
<reference evidence="2" key="1">
    <citation type="journal article" date="2010" name="PLoS Negl. Trop. Dis.">
        <title>The genome sequence of Trypanosoma brucei gambiense, causative agent of chronic human african trypanosomiasis.</title>
        <authorList>
            <person name="Jackson A.P."/>
            <person name="Sanders M."/>
            <person name="Berry A."/>
            <person name="McQuillan J."/>
            <person name="Aslett M.A."/>
            <person name="Quail M.A."/>
            <person name="Chukualim B."/>
            <person name="Capewell P."/>
            <person name="MacLeod A."/>
            <person name="Melville S.E."/>
            <person name="Gibson W."/>
            <person name="Barry J.D."/>
            <person name="Berriman M."/>
            <person name="Hertz-Fowler C."/>
        </authorList>
    </citation>
    <scope>NUCLEOTIDE SEQUENCE [LARGE SCALE GENOMIC DNA]</scope>
    <source>
        <strain evidence="2">MHOM/CI/86/DAL972</strain>
    </source>
</reference>
<proteinExistence type="predicted"/>
<dbReference type="GeneID" id="23866437"/>
<dbReference type="RefSeq" id="XP_011780420.1">
    <property type="nucleotide sequence ID" value="XM_011782118.1"/>
</dbReference>
<evidence type="ECO:0000313" key="2">
    <source>
        <dbReference type="Proteomes" id="UP000002316"/>
    </source>
</evidence>
<gene>
    <name evidence="1" type="ORF">TbgDal_XI12750</name>
</gene>
<protein>
    <submittedName>
        <fullName evidence="1">Uncharacterized protein</fullName>
    </submittedName>
</protein>
<dbReference type="KEGG" id="tbg:TbgDal_XI12750"/>
<dbReference type="Proteomes" id="UP000002316">
    <property type="component" value="Chromosome 11"/>
</dbReference>
<dbReference type="EMBL" id="FN554974">
    <property type="protein sequence ID" value="CBH18156.1"/>
    <property type="molecule type" value="Genomic_DNA"/>
</dbReference>